<sequence length="36" mass="4118">MATYLWFPSSRSTMSRTWSASCGASACRPAMNCRRW</sequence>
<reference evidence="1" key="2">
    <citation type="journal article" date="2015" name="Data Brief">
        <title>Shoot transcriptome of the giant reed, Arundo donax.</title>
        <authorList>
            <person name="Barrero R.A."/>
            <person name="Guerrero F.D."/>
            <person name="Moolhuijzen P."/>
            <person name="Goolsby J.A."/>
            <person name="Tidwell J."/>
            <person name="Bellgard S.E."/>
            <person name="Bellgard M.I."/>
        </authorList>
    </citation>
    <scope>NUCLEOTIDE SEQUENCE</scope>
    <source>
        <tissue evidence="1">Shoot tissue taken approximately 20 cm above the soil surface</tissue>
    </source>
</reference>
<evidence type="ECO:0000313" key="1">
    <source>
        <dbReference type="EMBL" id="JAD95349.1"/>
    </source>
</evidence>
<accession>A0A0A9E3I3</accession>
<protein>
    <submittedName>
        <fullName evidence="1">Uncharacterized protein</fullName>
    </submittedName>
</protein>
<proteinExistence type="predicted"/>
<reference evidence="1" key="1">
    <citation type="submission" date="2014-09" db="EMBL/GenBank/DDBJ databases">
        <authorList>
            <person name="Magalhaes I.L.F."/>
            <person name="Oliveira U."/>
            <person name="Santos F.R."/>
            <person name="Vidigal T.H.D.A."/>
            <person name="Brescovit A.D."/>
            <person name="Santos A.J."/>
        </authorList>
    </citation>
    <scope>NUCLEOTIDE SEQUENCE</scope>
    <source>
        <tissue evidence="1">Shoot tissue taken approximately 20 cm above the soil surface</tissue>
    </source>
</reference>
<dbReference type="EMBL" id="GBRH01202546">
    <property type="protein sequence ID" value="JAD95349.1"/>
    <property type="molecule type" value="Transcribed_RNA"/>
</dbReference>
<dbReference type="AlphaFoldDB" id="A0A0A9E3I3"/>
<name>A0A0A9E3I3_ARUDO</name>
<organism evidence="1">
    <name type="scientific">Arundo donax</name>
    <name type="common">Giant reed</name>
    <name type="synonym">Donax arundinaceus</name>
    <dbReference type="NCBI Taxonomy" id="35708"/>
    <lineage>
        <taxon>Eukaryota</taxon>
        <taxon>Viridiplantae</taxon>
        <taxon>Streptophyta</taxon>
        <taxon>Embryophyta</taxon>
        <taxon>Tracheophyta</taxon>
        <taxon>Spermatophyta</taxon>
        <taxon>Magnoliopsida</taxon>
        <taxon>Liliopsida</taxon>
        <taxon>Poales</taxon>
        <taxon>Poaceae</taxon>
        <taxon>PACMAD clade</taxon>
        <taxon>Arundinoideae</taxon>
        <taxon>Arundineae</taxon>
        <taxon>Arundo</taxon>
    </lineage>
</organism>